<dbReference type="Pfam" id="PF01535">
    <property type="entry name" value="PPR"/>
    <property type="match status" value="5"/>
</dbReference>
<keyword evidence="1" id="KW-0677">Repeat</keyword>
<dbReference type="GO" id="GO:0009451">
    <property type="term" value="P:RNA modification"/>
    <property type="evidence" value="ECO:0007669"/>
    <property type="project" value="InterPro"/>
</dbReference>
<dbReference type="AlphaFoldDB" id="A0AAV8CNL4"/>
<gene>
    <name evidence="4" type="ORF">LUZ62_067762</name>
</gene>
<dbReference type="InterPro" id="IPR046960">
    <property type="entry name" value="PPR_At4g14850-like_plant"/>
</dbReference>
<dbReference type="EMBL" id="JAMFTS010000004">
    <property type="protein sequence ID" value="KAJ4757387.1"/>
    <property type="molecule type" value="Genomic_DNA"/>
</dbReference>
<protein>
    <submittedName>
        <fullName evidence="4">Pentatricopeptide repeat-containing protein</fullName>
    </submittedName>
</protein>
<dbReference type="GO" id="GO:0003729">
    <property type="term" value="F:mRNA binding"/>
    <property type="evidence" value="ECO:0007669"/>
    <property type="project" value="UniProtKB-ARBA"/>
</dbReference>
<proteinExistence type="predicted"/>
<evidence type="ECO:0000256" key="1">
    <source>
        <dbReference type="ARBA" id="ARBA00022737"/>
    </source>
</evidence>
<dbReference type="Proteomes" id="UP001140206">
    <property type="component" value="Chromosome 4"/>
</dbReference>
<keyword evidence="2" id="KW-0809">Transit peptide</keyword>
<comment type="caution">
    <text evidence="4">The sequence shown here is derived from an EMBL/GenBank/DDBJ whole genome shotgun (WGS) entry which is preliminary data.</text>
</comment>
<dbReference type="FunFam" id="1.25.40.10:FF:000090">
    <property type="entry name" value="Pentatricopeptide repeat-containing protein, chloroplastic"/>
    <property type="match status" value="1"/>
</dbReference>
<evidence type="ECO:0000313" key="5">
    <source>
        <dbReference type="Proteomes" id="UP001140206"/>
    </source>
</evidence>
<dbReference type="InterPro" id="IPR011990">
    <property type="entry name" value="TPR-like_helical_dom_sf"/>
</dbReference>
<evidence type="ECO:0000256" key="3">
    <source>
        <dbReference type="PROSITE-ProRule" id="PRU00708"/>
    </source>
</evidence>
<dbReference type="PANTHER" id="PTHR47926:SF347">
    <property type="entry name" value="PENTATRICOPEPTIDE REPEAT-CONTAINING PROTEIN"/>
    <property type="match status" value="1"/>
</dbReference>
<sequence length="459" mass="52002">MWRIIQFPPKHPLSINRLLTSLHHFQFDLFSSSTKKNKTIKRAKTNNREELSSYYHDPFTLCKLIKASTDSPMTGGAQVHSLVIKLGYNANPYIATALMSVYSETGLLDDAHKVFDELPNRTAVCWTSLISAYERHGYPRRALEMFRHMQLDNVDPDRVTITVAISACTALGALDLGSWIYTYICRNWGKESILEDLILQNALINMYAKCGDVKAARCIFDTAKLRDITTWTSMVMGYALHGPAIEALHMFDMMEKELVPNHVAFLGALMACNHAGLVDEAWRYFERMEKEYRIKPKITHFGCMVDMLCRMGLLEDAYRLIMNMPMKPNAMIWRTLLGACSDSGNISLASQARACLAELDSGYAGDDVAMSNAYAKLGYWEEKTIVRDRVRRRRQPGCSLIEIGSRTREFAISDGVKCEHNELKEIIKGLTENSKSLLGDSENFTFSYVDLDGGYIVKE</sequence>
<feature type="repeat" description="PPR" evidence="3">
    <location>
        <begin position="122"/>
        <end position="156"/>
    </location>
</feature>
<evidence type="ECO:0000256" key="2">
    <source>
        <dbReference type="ARBA" id="ARBA00022946"/>
    </source>
</evidence>
<keyword evidence="5" id="KW-1185">Reference proteome</keyword>
<dbReference type="PANTHER" id="PTHR47926">
    <property type="entry name" value="PENTATRICOPEPTIDE REPEAT-CONTAINING PROTEIN"/>
    <property type="match status" value="1"/>
</dbReference>
<evidence type="ECO:0000313" key="4">
    <source>
        <dbReference type="EMBL" id="KAJ4757387.1"/>
    </source>
</evidence>
<dbReference type="SUPFAM" id="SSF48452">
    <property type="entry name" value="TPR-like"/>
    <property type="match status" value="1"/>
</dbReference>
<name>A0AAV8CNL4_9POAL</name>
<organism evidence="4 5">
    <name type="scientific">Rhynchospora pubera</name>
    <dbReference type="NCBI Taxonomy" id="906938"/>
    <lineage>
        <taxon>Eukaryota</taxon>
        <taxon>Viridiplantae</taxon>
        <taxon>Streptophyta</taxon>
        <taxon>Embryophyta</taxon>
        <taxon>Tracheophyta</taxon>
        <taxon>Spermatophyta</taxon>
        <taxon>Magnoliopsida</taxon>
        <taxon>Liliopsida</taxon>
        <taxon>Poales</taxon>
        <taxon>Cyperaceae</taxon>
        <taxon>Cyperoideae</taxon>
        <taxon>Rhynchosporeae</taxon>
        <taxon>Rhynchospora</taxon>
    </lineage>
</organism>
<dbReference type="InterPro" id="IPR002885">
    <property type="entry name" value="PPR_rpt"/>
</dbReference>
<dbReference type="NCBIfam" id="TIGR00756">
    <property type="entry name" value="PPR"/>
    <property type="match status" value="1"/>
</dbReference>
<dbReference type="Gene3D" id="1.25.40.10">
    <property type="entry name" value="Tetratricopeptide repeat domain"/>
    <property type="match status" value="2"/>
</dbReference>
<dbReference type="Pfam" id="PF13041">
    <property type="entry name" value="PPR_2"/>
    <property type="match status" value="1"/>
</dbReference>
<dbReference type="PROSITE" id="PS51375">
    <property type="entry name" value="PPR"/>
    <property type="match status" value="2"/>
</dbReference>
<accession>A0AAV8CNL4</accession>
<reference evidence="4" key="1">
    <citation type="submission" date="2022-08" db="EMBL/GenBank/DDBJ databases">
        <authorList>
            <person name="Marques A."/>
        </authorList>
    </citation>
    <scope>NUCLEOTIDE SEQUENCE</scope>
    <source>
        <strain evidence="4">RhyPub2mFocal</strain>
        <tissue evidence="4">Leaves</tissue>
    </source>
</reference>
<dbReference type="FunFam" id="1.25.40.10:FF:000073">
    <property type="entry name" value="Pentatricopeptide repeat-containing protein chloroplastic"/>
    <property type="match status" value="1"/>
</dbReference>
<feature type="repeat" description="PPR" evidence="3">
    <location>
        <begin position="227"/>
        <end position="261"/>
    </location>
</feature>